<organism evidence="1">
    <name type="scientific">marine metagenome</name>
    <dbReference type="NCBI Taxonomy" id="408172"/>
    <lineage>
        <taxon>unclassified sequences</taxon>
        <taxon>metagenomes</taxon>
        <taxon>ecological metagenomes</taxon>
    </lineage>
</organism>
<name>A0A383BNM9_9ZZZZ</name>
<gene>
    <name evidence="1" type="ORF">METZ01_LOCUS474295</name>
</gene>
<dbReference type="EMBL" id="UINC01201895">
    <property type="protein sequence ID" value="SVE21441.1"/>
    <property type="molecule type" value="Genomic_DNA"/>
</dbReference>
<proteinExistence type="predicted"/>
<reference evidence="1" key="1">
    <citation type="submission" date="2018-05" db="EMBL/GenBank/DDBJ databases">
        <authorList>
            <person name="Lanie J.A."/>
            <person name="Ng W.-L."/>
            <person name="Kazmierczak K.M."/>
            <person name="Andrzejewski T.M."/>
            <person name="Davidsen T.M."/>
            <person name="Wayne K.J."/>
            <person name="Tettelin H."/>
            <person name="Glass J.I."/>
            <person name="Rusch D."/>
            <person name="Podicherti R."/>
            <person name="Tsui H.-C.T."/>
            <person name="Winkler M.E."/>
        </authorList>
    </citation>
    <scope>NUCLEOTIDE SEQUENCE</scope>
</reference>
<dbReference type="AlphaFoldDB" id="A0A383BNM9"/>
<accession>A0A383BNM9</accession>
<feature type="non-terminal residue" evidence="1">
    <location>
        <position position="45"/>
    </location>
</feature>
<sequence>MLLSNTFIYADANEIIDILPQLHEGKNELSKQTGMFFYDPWELLP</sequence>
<evidence type="ECO:0000313" key="1">
    <source>
        <dbReference type="EMBL" id="SVE21441.1"/>
    </source>
</evidence>
<protein>
    <submittedName>
        <fullName evidence="1">Uncharacterized protein</fullName>
    </submittedName>
</protein>